<keyword evidence="5" id="KW-1185">Reference proteome</keyword>
<reference evidence="4 5" key="1">
    <citation type="journal article" date="2019" name="Nat. Ecol. Evol.">
        <title>Megaphylogeny resolves global patterns of mushroom evolution.</title>
        <authorList>
            <person name="Varga T."/>
            <person name="Krizsan K."/>
            <person name="Foldi C."/>
            <person name="Dima B."/>
            <person name="Sanchez-Garcia M."/>
            <person name="Sanchez-Ramirez S."/>
            <person name="Szollosi G.J."/>
            <person name="Szarkandi J.G."/>
            <person name="Papp V."/>
            <person name="Albert L."/>
            <person name="Andreopoulos W."/>
            <person name="Angelini C."/>
            <person name="Antonin V."/>
            <person name="Barry K.W."/>
            <person name="Bougher N.L."/>
            <person name="Buchanan P."/>
            <person name="Buyck B."/>
            <person name="Bense V."/>
            <person name="Catcheside P."/>
            <person name="Chovatia M."/>
            <person name="Cooper J."/>
            <person name="Damon W."/>
            <person name="Desjardin D."/>
            <person name="Finy P."/>
            <person name="Geml J."/>
            <person name="Haridas S."/>
            <person name="Hughes K."/>
            <person name="Justo A."/>
            <person name="Karasinski D."/>
            <person name="Kautmanova I."/>
            <person name="Kiss B."/>
            <person name="Kocsube S."/>
            <person name="Kotiranta H."/>
            <person name="LaButti K.M."/>
            <person name="Lechner B.E."/>
            <person name="Liimatainen K."/>
            <person name="Lipzen A."/>
            <person name="Lukacs Z."/>
            <person name="Mihaltcheva S."/>
            <person name="Morgado L.N."/>
            <person name="Niskanen T."/>
            <person name="Noordeloos M.E."/>
            <person name="Ohm R.A."/>
            <person name="Ortiz-Santana B."/>
            <person name="Ovrebo C."/>
            <person name="Racz N."/>
            <person name="Riley R."/>
            <person name="Savchenko A."/>
            <person name="Shiryaev A."/>
            <person name="Soop K."/>
            <person name="Spirin V."/>
            <person name="Szebenyi C."/>
            <person name="Tomsovsky M."/>
            <person name="Tulloss R.E."/>
            <person name="Uehling J."/>
            <person name="Grigoriev I.V."/>
            <person name="Vagvolgyi C."/>
            <person name="Papp T."/>
            <person name="Martin F.M."/>
            <person name="Miettinen O."/>
            <person name="Hibbett D.S."/>
            <person name="Nagy L.G."/>
        </authorList>
    </citation>
    <scope>NUCLEOTIDE SEQUENCE [LARGE SCALE GENOMIC DNA]</scope>
    <source>
        <strain evidence="4 5">OMC1185</strain>
    </source>
</reference>
<dbReference type="Proteomes" id="UP000305948">
    <property type="component" value="Unassembled WGS sequence"/>
</dbReference>
<name>A0A5C3N9M6_9AGAM</name>
<dbReference type="InterPro" id="IPR013094">
    <property type="entry name" value="AB_hydrolase_3"/>
</dbReference>
<dbReference type="STRING" id="5364.A0A5C3N9M6"/>
<gene>
    <name evidence="4" type="ORF">OE88DRAFT_1625691</name>
</gene>
<dbReference type="OrthoDB" id="2152029at2759"/>
<protein>
    <submittedName>
        <fullName evidence="4">Alpha/beta-hydrolase</fullName>
    </submittedName>
</protein>
<dbReference type="EMBL" id="ML213506">
    <property type="protein sequence ID" value="TFK53952.1"/>
    <property type="molecule type" value="Genomic_DNA"/>
</dbReference>
<dbReference type="InterPro" id="IPR029058">
    <property type="entry name" value="AB_hydrolase_fold"/>
</dbReference>
<dbReference type="AlphaFoldDB" id="A0A5C3N9M6"/>
<proteinExistence type="predicted"/>
<keyword evidence="1 4" id="KW-0378">Hydrolase</keyword>
<feature type="domain" description="Alpha/beta hydrolase fold-3" evidence="3">
    <location>
        <begin position="140"/>
        <end position="369"/>
    </location>
</feature>
<dbReference type="GO" id="GO:0016787">
    <property type="term" value="F:hydrolase activity"/>
    <property type="evidence" value="ECO:0007669"/>
    <property type="project" value="UniProtKB-KW"/>
</dbReference>
<accession>A0A5C3N9M6</accession>
<dbReference type="PANTHER" id="PTHR48081:SF26">
    <property type="entry name" value="ALPHA_BETA HYDROLASE FOLD-3 DOMAIN-CONTAINING PROTEIN"/>
    <property type="match status" value="1"/>
</dbReference>
<dbReference type="Gene3D" id="3.40.50.1820">
    <property type="entry name" value="alpha/beta hydrolase"/>
    <property type="match status" value="1"/>
</dbReference>
<keyword evidence="2" id="KW-1133">Transmembrane helix</keyword>
<dbReference type="InterPro" id="IPR050300">
    <property type="entry name" value="GDXG_lipolytic_enzyme"/>
</dbReference>
<evidence type="ECO:0000313" key="5">
    <source>
        <dbReference type="Proteomes" id="UP000305948"/>
    </source>
</evidence>
<keyword evidence="2" id="KW-0472">Membrane</keyword>
<organism evidence="4 5">
    <name type="scientific">Heliocybe sulcata</name>
    <dbReference type="NCBI Taxonomy" id="5364"/>
    <lineage>
        <taxon>Eukaryota</taxon>
        <taxon>Fungi</taxon>
        <taxon>Dikarya</taxon>
        <taxon>Basidiomycota</taxon>
        <taxon>Agaricomycotina</taxon>
        <taxon>Agaricomycetes</taxon>
        <taxon>Gloeophyllales</taxon>
        <taxon>Gloeophyllaceae</taxon>
        <taxon>Heliocybe</taxon>
    </lineage>
</organism>
<evidence type="ECO:0000256" key="1">
    <source>
        <dbReference type="ARBA" id="ARBA00022801"/>
    </source>
</evidence>
<evidence type="ECO:0000259" key="3">
    <source>
        <dbReference type="Pfam" id="PF07859"/>
    </source>
</evidence>
<feature type="transmembrane region" description="Helical" evidence="2">
    <location>
        <begin position="15"/>
        <end position="36"/>
    </location>
</feature>
<evidence type="ECO:0000313" key="4">
    <source>
        <dbReference type="EMBL" id="TFK53952.1"/>
    </source>
</evidence>
<dbReference type="Pfam" id="PF07859">
    <property type="entry name" value="Abhydrolase_3"/>
    <property type="match status" value="1"/>
</dbReference>
<dbReference type="SUPFAM" id="SSF53474">
    <property type="entry name" value="alpha/beta-Hydrolases"/>
    <property type="match status" value="1"/>
</dbReference>
<evidence type="ECO:0000256" key="2">
    <source>
        <dbReference type="SAM" id="Phobius"/>
    </source>
</evidence>
<keyword evidence="2" id="KW-0812">Transmembrane</keyword>
<sequence>MVLLSLRQQPFKGLYWAYQGLTTAFIYVPIWTIIYLPPFLRPRRGWSLWRTIRVRILQKGVAISAKTGPFMRSPDHLALVKDAKGDWVEPIPEELILGGIKCMAVAARVGPVRLPGYWLDREGSDIPIHKSPMPGEKVLYHLHGGGYAVLSANPNDPTAAISRGILNRSKDIQRVFSIEYRLSTPTTHPFPTALIDALTGYYHLVHTIGFAPEDIIVEGDSAGGNLALSLVRYLVEYATEPGMDALAPPGRLVLMSPWVDLGTVGETSDSSLFTCVDTDYITLQGIHRNVDIFTGPFGAAAADINPYISPASLHPALKVSFKGFPRTFIAAGGAEMLRDQIRVVKDRLVRDLGEENVAYYEPPDAIHDYTAFSYHEPERTDTFTRIGAWLSS</sequence>
<dbReference type="PANTHER" id="PTHR48081">
    <property type="entry name" value="AB HYDROLASE SUPERFAMILY PROTEIN C4A8.06C"/>
    <property type="match status" value="1"/>
</dbReference>